<dbReference type="InterPro" id="IPR035451">
    <property type="entry name" value="Ada-like_dom_sf"/>
</dbReference>
<name>A0A1G2TGZ3_9BACT</name>
<evidence type="ECO:0000256" key="1">
    <source>
        <dbReference type="SAM" id="Phobius"/>
    </source>
</evidence>
<dbReference type="EMBL" id="MHVS01000005">
    <property type="protein sequence ID" value="OHA96574.1"/>
    <property type="molecule type" value="Genomic_DNA"/>
</dbReference>
<dbReference type="SUPFAM" id="SSF57884">
    <property type="entry name" value="Ada DNA repair protein, N-terminal domain (N-Ada 10)"/>
    <property type="match status" value="1"/>
</dbReference>
<reference evidence="2 3" key="1">
    <citation type="journal article" date="2016" name="Nat. Commun.">
        <title>Thousands of microbial genomes shed light on interconnected biogeochemical processes in an aquifer system.</title>
        <authorList>
            <person name="Anantharaman K."/>
            <person name="Brown C.T."/>
            <person name="Hug L.A."/>
            <person name="Sharon I."/>
            <person name="Castelle C.J."/>
            <person name="Probst A.J."/>
            <person name="Thomas B.C."/>
            <person name="Singh A."/>
            <person name="Wilkins M.J."/>
            <person name="Karaoz U."/>
            <person name="Brodie E.L."/>
            <person name="Williams K.H."/>
            <person name="Hubbard S.S."/>
            <person name="Banfield J.F."/>
        </authorList>
    </citation>
    <scope>NUCLEOTIDE SEQUENCE [LARGE SCALE GENOMIC DNA]</scope>
</reference>
<organism evidence="2 3">
    <name type="scientific">Candidatus Zambryskibacteria bacterium RIFCSPHIGHO2_02_FULL_43_37</name>
    <dbReference type="NCBI Taxonomy" id="1802749"/>
    <lineage>
        <taxon>Bacteria</taxon>
        <taxon>Candidatus Zambryskiibacteriota</taxon>
    </lineage>
</organism>
<comment type="caution">
    <text evidence="2">The sequence shown here is derived from an EMBL/GenBank/DDBJ whole genome shotgun (WGS) entry which is preliminary data.</text>
</comment>
<evidence type="ECO:0000313" key="3">
    <source>
        <dbReference type="Proteomes" id="UP000177279"/>
    </source>
</evidence>
<feature type="transmembrane region" description="Helical" evidence="1">
    <location>
        <begin position="24"/>
        <end position="45"/>
    </location>
</feature>
<protein>
    <recommendedName>
        <fullName evidence="4">Ada DNA repair metal-binding domain-containing protein</fullName>
    </recommendedName>
</protein>
<keyword evidence="1" id="KW-0812">Transmembrane</keyword>
<dbReference type="Proteomes" id="UP000177279">
    <property type="component" value="Unassembled WGS sequence"/>
</dbReference>
<evidence type="ECO:0000313" key="2">
    <source>
        <dbReference type="EMBL" id="OHA96574.1"/>
    </source>
</evidence>
<sequence>MSVTEEVTFDNSGRIERFPWARKFYLSAVIMLVALFSFALGKLSAGDNRGEAVRIEYDPNLSAASAITAVSTSKTSVVASKNGKKYHYPSCPGAKQIAEANKIVFASAEAAEASGYTLASNCTKP</sequence>
<keyword evidence="1" id="KW-0472">Membrane</keyword>
<dbReference type="Gene3D" id="3.40.10.10">
    <property type="entry name" value="DNA Methylphosphotriester Repair Domain"/>
    <property type="match status" value="1"/>
</dbReference>
<evidence type="ECO:0008006" key="4">
    <source>
        <dbReference type="Google" id="ProtNLM"/>
    </source>
</evidence>
<keyword evidence="1" id="KW-1133">Transmembrane helix</keyword>
<proteinExistence type="predicted"/>
<dbReference type="AlphaFoldDB" id="A0A1G2TGZ3"/>
<accession>A0A1G2TGZ3</accession>
<gene>
    <name evidence="2" type="ORF">A3D49_01730</name>
</gene>